<feature type="region of interest" description="Disordered" evidence="5">
    <location>
        <begin position="68"/>
        <end position="91"/>
    </location>
</feature>
<feature type="domain" description="RDD" evidence="7">
    <location>
        <begin position="93"/>
        <end position="205"/>
    </location>
</feature>
<feature type="transmembrane region" description="Helical" evidence="6">
    <location>
        <begin position="189"/>
        <end position="207"/>
    </location>
</feature>
<dbReference type="RefSeq" id="WP_097614439.1">
    <property type="nucleotide sequence ID" value="NZ_NWSV01000018.1"/>
</dbReference>
<reference evidence="9 10" key="1">
    <citation type="submission" date="2017-09" db="EMBL/GenBank/DDBJ databases">
        <title>Comparative genomics of rhizobia isolated from Phaseolus vulgaris in China.</title>
        <authorList>
            <person name="Tong W."/>
        </authorList>
    </citation>
    <scope>NUCLEOTIDE SEQUENCE [LARGE SCALE GENOMIC DNA]</scope>
    <source>
        <strain evidence="9 10">C5</strain>
    </source>
</reference>
<dbReference type="Pfam" id="PF14237">
    <property type="entry name" value="GYF_2"/>
    <property type="match status" value="1"/>
</dbReference>
<dbReference type="AlphaFoldDB" id="A0A2A6J7L5"/>
<dbReference type="GO" id="GO:0016020">
    <property type="term" value="C:membrane"/>
    <property type="evidence" value="ECO:0007669"/>
    <property type="project" value="UniProtKB-SubCell"/>
</dbReference>
<evidence type="ECO:0000259" key="7">
    <source>
        <dbReference type="Pfam" id="PF06271"/>
    </source>
</evidence>
<keyword evidence="4 6" id="KW-0472">Membrane</keyword>
<evidence type="ECO:0000313" key="10">
    <source>
        <dbReference type="Proteomes" id="UP000220768"/>
    </source>
</evidence>
<dbReference type="InterPro" id="IPR025640">
    <property type="entry name" value="GYF_2"/>
</dbReference>
<evidence type="ECO:0000259" key="8">
    <source>
        <dbReference type="Pfam" id="PF14237"/>
    </source>
</evidence>
<evidence type="ECO:0008006" key="11">
    <source>
        <dbReference type="Google" id="ProtNLM"/>
    </source>
</evidence>
<evidence type="ECO:0000256" key="1">
    <source>
        <dbReference type="ARBA" id="ARBA00004141"/>
    </source>
</evidence>
<organism evidence="9 10">
    <name type="scientific">Rhizobium chutanense</name>
    <dbReference type="NCBI Taxonomy" id="2035448"/>
    <lineage>
        <taxon>Bacteria</taxon>
        <taxon>Pseudomonadati</taxon>
        <taxon>Pseudomonadota</taxon>
        <taxon>Alphaproteobacteria</taxon>
        <taxon>Hyphomicrobiales</taxon>
        <taxon>Rhizobiaceae</taxon>
        <taxon>Rhizobium/Agrobacterium group</taxon>
        <taxon>Rhizobium</taxon>
    </lineage>
</organism>
<keyword evidence="3 6" id="KW-1133">Transmembrane helix</keyword>
<dbReference type="EMBL" id="NWSV01000018">
    <property type="protein sequence ID" value="PDT01940.1"/>
    <property type="molecule type" value="Genomic_DNA"/>
</dbReference>
<dbReference type="InterPro" id="IPR010432">
    <property type="entry name" value="RDD"/>
</dbReference>
<sequence>MTVWHFEEGQDRKGPISEDKLHDLIKTGRISHSTLLWRQGMDDWQPAGEMPTIAAAFVVPPPLPITHSMSGPCQPQEGTPPSLETQQPSKSRPWPRFWARFIDTLIFTPLLSLAIGLSTAVYAPHLYIQLAEMNEGLLGVLLLPLVNLLLALIMIATGSTPGKAIVGVRVPVPASKSRLAFFLAREMKVWAAGLGLGIPFVALFTQIRQYRLIAAGNTASYDEGNPNILADPSNLRLVAGLAVVAALFTGTVYLRVESKNAVNDVYAKQTWINPVTQLTAQIGRTWHGEEMKTNSGRVFYFASQSLLAEAIVGYEQFGFDGIDKLAYANGIKGVIASDIRINSEWAPLSVQGIPALRATGNAVKADDTHVEVTIAVVGRNAWRMLIFSRGRPVEQLPEKDNFVEAIFGTAN</sequence>
<evidence type="ECO:0000256" key="5">
    <source>
        <dbReference type="SAM" id="MobiDB-lite"/>
    </source>
</evidence>
<accession>A0A2A6J7L5</accession>
<feature type="compositionally biased region" description="Polar residues" evidence="5">
    <location>
        <begin position="68"/>
        <end position="90"/>
    </location>
</feature>
<comment type="subcellular location">
    <subcellularLocation>
        <location evidence="1">Membrane</location>
        <topology evidence="1">Multi-pass membrane protein</topology>
    </subcellularLocation>
</comment>
<dbReference type="Proteomes" id="UP000220768">
    <property type="component" value="Unassembled WGS sequence"/>
</dbReference>
<name>A0A2A6J7L5_9HYPH</name>
<evidence type="ECO:0000256" key="2">
    <source>
        <dbReference type="ARBA" id="ARBA00022692"/>
    </source>
</evidence>
<dbReference type="Pfam" id="PF06271">
    <property type="entry name" value="RDD"/>
    <property type="match status" value="1"/>
</dbReference>
<feature type="transmembrane region" description="Helical" evidence="6">
    <location>
        <begin position="235"/>
        <end position="254"/>
    </location>
</feature>
<feature type="domain" description="GYF" evidence="8">
    <location>
        <begin position="4"/>
        <end position="51"/>
    </location>
</feature>
<evidence type="ECO:0000313" key="9">
    <source>
        <dbReference type="EMBL" id="PDT01940.1"/>
    </source>
</evidence>
<evidence type="ECO:0000256" key="4">
    <source>
        <dbReference type="ARBA" id="ARBA00023136"/>
    </source>
</evidence>
<evidence type="ECO:0000256" key="3">
    <source>
        <dbReference type="ARBA" id="ARBA00022989"/>
    </source>
</evidence>
<feature type="transmembrane region" description="Helical" evidence="6">
    <location>
        <begin position="97"/>
        <end position="117"/>
    </location>
</feature>
<comment type="caution">
    <text evidence="9">The sequence shown here is derived from an EMBL/GenBank/DDBJ whole genome shotgun (WGS) entry which is preliminary data.</text>
</comment>
<feature type="transmembrane region" description="Helical" evidence="6">
    <location>
        <begin position="137"/>
        <end position="156"/>
    </location>
</feature>
<proteinExistence type="predicted"/>
<protein>
    <recommendedName>
        <fullName evidence="11">RDD family protein</fullName>
    </recommendedName>
</protein>
<evidence type="ECO:0000256" key="6">
    <source>
        <dbReference type="SAM" id="Phobius"/>
    </source>
</evidence>
<keyword evidence="2 6" id="KW-0812">Transmembrane</keyword>
<keyword evidence="10" id="KW-1185">Reference proteome</keyword>
<gene>
    <name evidence="9" type="ORF">CO666_22740</name>
</gene>